<dbReference type="EC" id="1.1.1.25" evidence="2 8"/>
<dbReference type="Proteomes" id="UP000500806">
    <property type="component" value="Chromosome"/>
</dbReference>
<dbReference type="EMBL" id="CP028941">
    <property type="protein sequence ID" value="QKM61806.1"/>
    <property type="molecule type" value="Genomic_DNA"/>
</dbReference>
<evidence type="ECO:0000259" key="10">
    <source>
        <dbReference type="Pfam" id="PF08501"/>
    </source>
</evidence>
<name>A0A6M9PV51_9BURK</name>
<dbReference type="NCBIfam" id="TIGR00507">
    <property type="entry name" value="aroE"/>
    <property type="match status" value="1"/>
</dbReference>
<keyword evidence="5 8" id="KW-0560">Oxidoreductase</keyword>
<dbReference type="SUPFAM" id="SSF51735">
    <property type="entry name" value="NAD(P)-binding Rossmann-fold domains"/>
    <property type="match status" value="1"/>
</dbReference>
<accession>A0A6M9PV51</accession>
<evidence type="ECO:0000256" key="5">
    <source>
        <dbReference type="ARBA" id="ARBA00023002"/>
    </source>
</evidence>
<feature type="binding site" evidence="8">
    <location>
        <position position="248"/>
    </location>
    <ligand>
        <name>NADP(+)</name>
        <dbReference type="ChEBI" id="CHEBI:58349"/>
    </ligand>
</feature>
<evidence type="ECO:0000256" key="6">
    <source>
        <dbReference type="ARBA" id="ARBA00023141"/>
    </source>
</evidence>
<dbReference type="InterPro" id="IPR013708">
    <property type="entry name" value="Shikimate_DH-bd_N"/>
</dbReference>
<dbReference type="InterPro" id="IPR006151">
    <property type="entry name" value="Shikm_DH/Glu-tRNA_Rdtase"/>
</dbReference>
<dbReference type="InterPro" id="IPR041121">
    <property type="entry name" value="SDH_C"/>
</dbReference>
<feature type="domain" description="Shikimate dehydrogenase substrate binding N-terminal" evidence="10">
    <location>
        <begin position="28"/>
        <end position="110"/>
    </location>
</feature>
<comment type="caution">
    <text evidence="8">Lacks conserved residue(s) required for the propagation of feature annotation.</text>
</comment>
<keyword evidence="13" id="KW-1185">Reference proteome</keyword>
<dbReference type="RefSeq" id="WP_173941958.1">
    <property type="nucleotide sequence ID" value="NZ_CBCSCD010000002.1"/>
</dbReference>
<evidence type="ECO:0000259" key="9">
    <source>
        <dbReference type="Pfam" id="PF01488"/>
    </source>
</evidence>
<dbReference type="PANTHER" id="PTHR21089">
    <property type="entry name" value="SHIKIMATE DEHYDROGENASE"/>
    <property type="match status" value="1"/>
</dbReference>
<dbReference type="KEGG" id="pani:DCO16_01125"/>
<evidence type="ECO:0000256" key="4">
    <source>
        <dbReference type="ARBA" id="ARBA00022857"/>
    </source>
</evidence>
<dbReference type="GO" id="GO:0004764">
    <property type="term" value="F:shikimate 3-dehydrogenase (NADP+) activity"/>
    <property type="evidence" value="ECO:0007669"/>
    <property type="project" value="UniProtKB-UniRule"/>
</dbReference>
<comment type="function">
    <text evidence="8">Involved in the biosynthesis of the chorismate, which leads to the biosynthesis of aromatic amino acids. Catalyzes the reversible NADPH linked reduction of 3-dehydroshikimate (DHSA) to yield shikimate (SA).</text>
</comment>
<dbReference type="GO" id="GO:0005829">
    <property type="term" value="C:cytosol"/>
    <property type="evidence" value="ECO:0007669"/>
    <property type="project" value="TreeGrafter"/>
</dbReference>
<dbReference type="Gene3D" id="3.40.50.10860">
    <property type="entry name" value="Leucine Dehydrogenase, chain A, domain 1"/>
    <property type="match status" value="1"/>
</dbReference>
<dbReference type="InterPro" id="IPR011342">
    <property type="entry name" value="Shikimate_DH"/>
</dbReference>
<proteinExistence type="inferred from homology"/>
<keyword evidence="3 8" id="KW-0028">Amino-acid biosynthesis</keyword>
<dbReference type="UniPathway" id="UPA00053">
    <property type="reaction ID" value="UER00087"/>
</dbReference>
<organism evidence="12 13">
    <name type="scientific">Polynucleobacter antarcticus</name>
    <dbReference type="NCBI Taxonomy" id="1743162"/>
    <lineage>
        <taxon>Bacteria</taxon>
        <taxon>Pseudomonadati</taxon>
        <taxon>Pseudomonadota</taxon>
        <taxon>Betaproteobacteria</taxon>
        <taxon>Burkholderiales</taxon>
        <taxon>Burkholderiaceae</taxon>
        <taxon>Polynucleobacter</taxon>
    </lineage>
</organism>
<dbReference type="SUPFAM" id="SSF53223">
    <property type="entry name" value="Aminoacid dehydrogenase-like, N-terminal domain"/>
    <property type="match status" value="1"/>
</dbReference>
<dbReference type="GO" id="GO:0019632">
    <property type="term" value="P:shikimate metabolic process"/>
    <property type="evidence" value="ECO:0007669"/>
    <property type="project" value="InterPro"/>
</dbReference>
<evidence type="ECO:0000313" key="12">
    <source>
        <dbReference type="EMBL" id="QKM61806.1"/>
    </source>
</evidence>
<dbReference type="Gene3D" id="3.40.50.720">
    <property type="entry name" value="NAD(P)-binding Rossmann-like Domain"/>
    <property type="match status" value="1"/>
</dbReference>
<feature type="domain" description="Quinate/shikimate 5-dehydrogenase/glutamyl-tRNA reductase" evidence="9">
    <location>
        <begin position="138"/>
        <end position="222"/>
    </location>
</feature>
<reference evidence="12 13" key="1">
    <citation type="submission" date="2018-04" db="EMBL/GenBank/DDBJ databases">
        <title>Polynucleobacter sp. LimPoW16 genome.</title>
        <authorList>
            <person name="Hahn M.W."/>
        </authorList>
    </citation>
    <scope>NUCLEOTIDE SEQUENCE [LARGE SCALE GENOMIC DNA]</scope>
    <source>
        <strain evidence="12 13">LimPoW16</strain>
    </source>
</reference>
<dbReference type="InterPro" id="IPR022893">
    <property type="entry name" value="Shikimate_DH_fam"/>
</dbReference>
<feature type="binding site" evidence="8">
    <location>
        <position position="277"/>
    </location>
    <ligand>
        <name>shikimate</name>
        <dbReference type="ChEBI" id="CHEBI:36208"/>
    </ligand>
</feature>
<feature type="active site" description="Proton acceptor" evidence="8">
    <location>
        <position position="87"/>
    </location>
</feature>
<dbReference type="PANTHER" id="PTHR21089:SF1">
    <property type="entry name" value="BIFUNCTIONAL 3-DEHYDROQUINATE DEHYDRATASE_SHIKIMATE DEHYDROGENASE, CHLOROPLASTIC"/>
    <property type="match status" value="1"/>
</dbReference>
<evidence type="ECO:0000256" key="7">
    <source>
        <dbReference type="ARBA" id="ARBA00049442"/>
    </source>
</evidence>
<keyword evidence="4 8" id="KW-0521">NADP</keyword>
<feature type="binding site" evidence="8">
    <location>
        <position position="108"/>
    </location>
    <ligand>
        <name>shikimate</name>
        <dbReference type="ChEBI" id="CHEBI:36208"/>
    </ligand>
</feature>
<feature type="binding site" evidence="8">
    <location>
        <begin position="36"/>
        <end position="38"/>
    </location>
    <ligand>
        <name>shikimate</name>
        <dbReference type="ChEBI" id="CHEBI:36208"/>
    </ligand>
</feature>
<comment type="similarity">
    <text evidence="8">Belongs to the shikimate dehydrogenase family.</text>
</comment>
<feature type="binding site" evidence="8">
    <location>
        <position position="83"/>
    </location>
    <ligand>
        <name>shikimate</name>
        <dbReference type="ChEBI" id="CHEBI:36208"/>
    </ligand>
</feature>
<keyword evidence="6 8" id="KW-0057">Aromatic amino acid biosynthesis</keyword>
<feature type="binding site" evidence="8">
    <location>
        <begin position="147"/>
        <end position="151"/>
    </location>
    <ligand>
        <name>NADP(+)</name>
        <dbReference type="ChEBI" id="CHEBI:58349"/>
    </ligand>
</feature>
<protein>
    <recommendedName>
        <fullName evidence="2 8">Shikimate dehydrogenase (NADP(+))</fullName>
        <shortName evidence="8">SDH</shortName>
        <ecNumber evidence="2 8">1.1.1.25</ecNumber>
    </recommendedName>
</protein>
<dbReference type="InterPro" id="IPR036291">
    <property type="entry name" value="NAD(P)-bd_dom_sf"/>
</dbReference>
<dbReference type="GO" id="GO:0050661">
    <property type="term" value="F:NADP binding"/>
    <property type="evidence" value="ECO:0007669"/>
    <property type="project" value="InterPro"/>
</dbReference>
<feature type="domain" description="SDH C-terminal" evidence="11">
    <location>
        <begin position="270"/>
        <end position="293"/>
    </location>
</feature>
<feature type="binding site" evidence="8">
    <location>
        <position position="250"/>
    </location>
    <ligand>
        <name>shikimate</name>
        <dbReference type="ChEBI" id="CHEBI:36208"/>
    </ligand>
</feature>
<sequence>MTQSISADLHIDLNTCPAQFPGKDVYAVAGNPITHSKSPLIHQRFAQQSQQKIHYGFLQPELDAFKKTADTFFSAGGKGMNVTVPFKLDAREFAHQLTPRAQLAGAVNTLYIQNAIIYGDNTDGAGLVRDLLVQGIALRGARILLLGAGGASRGVMGPLLEQAPKQLVIANRSADKANELVQLFGALATSHQVFLQSVALGDLEKSANTNTPFDLVINATAAGLTDESPISDAAASTIFTSKSFAYDMVYGKTTAFMRQALYRGARVSDGLGMLVEQAADAFLIWRGADCSQKIDPRAVLNELRSL</sequence>
<dbReference type="Pfam" id="PF08501">
    <property type="entry name" value="Shikimate_dh_N"/>
    <property type="match status" value="1"/>
</dbReference>
<evidence type="ECO:0000256" key="3">
    <source>
        <dbReference type="ARBA" id="ARBA00022605"/>
    </source>
</evidence>
<dbReference type="GO" id="GO:0009423">
    <property type="term" value="P:chorismate biosynthetic process"/>
    <property type="evidence" value="ECO:0007669"/>
    <property type="project" value="UniProtKB-UniRule"/>
</dbReference>
<dbReference type="GO" id="GO:0009073">
    <property type="term" value="P:aromatic amino acid family biosynthetic process"/>
    <property type="evidence" value="ECO:0007669"/>
    <property type="project" value="UniProtKB-KW"/>
</dbReference>
<feature type="binding site" evidence="8">
    <location>
        <position position="270"/>
    </location>
    <ligand>
        <name>NADP(+)</name>
        <dbReference type="ChEBI" id="CHEBI:58349"/>
    </ligand>
</feature>
<dbReference type="HAMAP" id="MF_00222">
    <property type="entry name" value="Shikimate_DH_AroE"/>
    <property type="match status" value="1"/>
</dbReference>
<dbReference type="InterPro" id="IPR046346">
    <property type="entry name" value="Aminoacid_DH-like_N_sf"/>
</dbReference>
<gene>
    <name evidence="8" type="primary">aroE</name>
    <name evidence="12" type="ORF">DCO16_01125</name>
</gene>
<comment type="catalytic activity">
    <reaction evidence="7 8">
        <text>shikimate + NADP(+) = 3-dehydroshikimate + NADPH + H(+)</text>
        <dbReference type="Rhea" id="RHEA:17737"/>
        <dbReference type="ChEBI" id="CHEBI:15378"/>
        <dbReference type="ChEBI" id="CHEBI:16630"/>
        <dbReference type="ChEBI" id="CHEBI:36208"/>
        <dbReference type="ChEBI" id="CHEBI:57783"/>
        <dbReference type="ChEBI" id="CHEBI:58349"/>
        <dbReference type="EC" id="1.1.1.25"/>
    </reaction>
</comment>
<dbReference type="CDD" id="cd01065">
    <property type="entry name" value="NAD_bind_Shikimate_DH"/>
    <property type="match status" value="1"/>
</dbReference>
<dbReference type="GO" id="GO:0008652">
    <property type="term" value="P:amino acid biosynthetic process"/>
    <property type="evidence" value="ECO:0007669"/>
    <property type="project" value="UniProtKB-KW"/>
</dbReference>
<dbReference type="AlphaFoldDB" id="A0A6M9PV51"/>
<feature type="binding site" evidence="8">
    <location>
        <position position="123"/>
    </location>
    <ligand>
        <name>shikimate</name>
        <dbReference type="ChEBI" id="CHEBI:36208"/>
    </ligand>
</feature>
<evidence type="ECO:0000256" key="1">
    <source>
        <dbReference type="ARBA" id="ARBA00004871"/>
    </source>
</evidence>
<evidence type="ECO:0000256" key="2">
    <source>
        <dbReference type="ARBA" id="ARBA00012962"/>
    </source>
</evidence>
<dbReference type="NCBIfam" id="NF001310">
    <property type="entry name" value="PRK00258.1-2"/>
    <property type="match status" value="1"/>
</dbReference>
<dbReference type="Pfam" id="PF01488">
    <property type="entry name" value="Shikimate_DH"/>
    <property type="match status" value="1"/>
</dbReference>
<evidence type="ECO:0000259" key="11">
    <source>
        <dbReference type="Pfam" id="PF18317"/>
    </source>
</evidence>
<evidence type="ECO:0000313" key="13">
    <source>
        <dbReference type="Proteomes" id="UP000500806"/>
    </source>
</evidence>
<dbReference type="Pfam" id="PF18317">
    <property type="entry name" value="SDH_C"/>
    <property type="match status" value="1"/>
</dbReference>
<comment type="pathway">
    <text evidence="1 8">Metabolic intermediate biosynthesis; chorismate biosynthesis; chorismate from D-erythrose 4-phosphate and phosphoenolpyruvate: step 4/7.</text>
</comment>
<comment type="subunit">
    <text evidence="8">Homodimer.</text>
</comment>
<evidence type="ECO:0000256" key="8">
    <source>
        <dbReference type="HAMAP-Rule" id="MF_00222"/>
    </source>
</evidence>
<dbReference type="FunFam" id="3.40.50.10860:FF:000006">
    <property type="entry name" value="Shikimate dehydrogenase (NADP(+))"/>
    <property type="match status" value="1"/>
</dbReference>